<dbReference type="InterPro" id="IPR045076">
    <property type="entry name" value="MutS"/>
</dbReference>
<protein>
    <recommendedName>
        <fullName evidence="5">DNA mismatch repair proteins mutS family domain-containing protein</fullName>
    </recommendedName>
</protein>
<keyword evidence="4" id="KW-0472">Membrane</keyword>
<gene>
    <name evidence="6" type="ORF">OM075_22000</name>
</gene>
<reference evidence="6" key="1">
    <citation type="submission" date="2022-10" db="EMBL/GenBank/DDBJ databases">
        <authorList>
            <person name="Yu W.X."/>
        </authorList>
    </citation>
    <scope>NUCLEOTIDE SEQUENCE</scope>
    <source>
        <strain evidence="6">AAT</strain>
    </source>
</reference>
<dbReference type="GO" id="GO:0030983">
    <property type="term" value="F:mismatched DNA binding"/>
    <property type="evidence" value="ECO:0007669"/>
    <property type="project" value="InterPro"/>
</dbReference>
<dbReference type="GO" id="GO:0005829">
    <property type="term" value="C:cytosol"/>
    <property type="evidence" value="ECO:0007669"/>
    <property type="project" value="TreeGrafter"/>
</dbReference>
<dbReference type="InterPro" id="IPR000432">
    <property type="entry name" value="DNA_mismatch_repair_MutS_C"/>
</dbReference>
<evidence type="ECO:0000256" key="4">
    <source>
        <dbReference type="SAM" id="Phobius"/>
    </source>
</evidence>
<dbReference type="EMBL" id="JAPDPJ010000085">
    <property type="protein sequence ID" value="MCW3789155.1"/>
    <property type="molecule type" value="Genomic_DNA"/>
</dbReference>
<dbReference type="Proteomes" id="UP001209229">
    <property type="component" value="Unassembled WGS sequence"/>
</dbReference>
<evidence type="ECO:0000256" key="2">
    <source>
        <dbReference type="ARBA" id="ARBA00022840"/>
    </source>
</evidence>
<dbReference type="GO" id="GO:0140664">
    <property type="term" value="F:ATP-dependent DNA damage sensor activity"/>
    <property type="evidence" value="ECO:0007669"/>
    <property type="project" value="InterPro"/>
</dbReference>
<dbReference type="SUPFAM" id="SSF52540">
    <property type="entry name" value="P-loop containing nucleoside triphosphate hydrolases"/>
    <property type="match status" value="1"/>
</dbReference>
<accession>A0AAE3M975</accession>
<evidence type="ECO:0000313" key="7">
    <source>
        <dbReference type="Proteomes" id="UP001209229"/>
    </source>
</evidence>
<keyword evidence="1" id="KW-0547">Nucleotide-binding</keyword>
<keyword evidence="4" id="KW-0812">Transmembrane</keyword>
<dbReference type="RefSeq" id="WP_301192712.1">
    <property type="nucleotide sequence ID" value="NZ_JAPDPJ010000085.1"/>
</dbReference>
<keyword evidence="7" id="KW-1185">Reference proteome</keyword>
<dbReference type="GO" id="GO:0005524">
    <property type="term" value="F:ATP binding"/>
    <property type="evidence" value="ECO:0007669"/>
    <property type="project" value="UniProtKB-KW"/>
</dbReference>
<feature type="transmembrane region" description="Helical" evidence="4">
    <location>
        <begin position="155"/>
        <end position="172"/>
    </location>
</feature>
<comment type="caution">
    <text evidence="6">The sequence shown here is derived from an EMBL/GenBank/DDBJ whole genome shotgun (WGS) entry which is preliminary data.</text>
</comment>
<dbReference type="Pfam" id="PF00488">
    <property type="entry name" value="MutS_V"/>
    <property type="match status" value="1"/>
</dbReference>
<evidence type="ECO:0000256" key="3">
    <source>
        <dbReference type="ARBA" id="ARBA00023125"/>
    </source>
</evidence>
<evidence type="ECO:0000313" key="6">
    <source>
        <dbReference type="EMBL" id="MCW3789155.1"/>
    </source>
</evidence>
<dbReference type="PANTHER" id="PTHR11361:SF152">
    <property type="entry name" value="DNA MISMATCH REPAIR PROTEIN"/>
    <property type="match status" value="1"/>
</dbReference>
<dbReference type="Gene3D" id="3.40.50.300">
    <property type="entry name" value="P-loop containing nucleotide triphosphate hydrolases"/>
    <property type="match status" value="1"/>
</dbReference>
<proteinExistence type="predicted"/>
<dbReference type="GO" id="GO:0006298">
    <property type="term" value="P:mismatch repair"/>
    <property type="evidence" value="ECO:0007669"/>
    <property type="project" value="InterPro"/>
</dbReference>
<feature type="transmembrane region" description="Helical" evidence="4">
    <location>
        <begin position="239"/>
        <end position="263"/>
    </location>
</feature>
<keyword evidence="3" id="KW-0238">DNA-binding</keyword>
<evidence type="ECO:0000256" key="1">
    <source>
        <dbReference type="ARBA" id="ARBA00022741"/>
    </source>
</evidence>
<keyword evidence="2" id="KW-0067">ATP-binding</keyword>
<dbReference type="PANTHER" id="PTHR11361">
    <property type="entry name" value="DNA MISMATCH REPAIR PROTEIN MUTS FAMILY MEMBER"/>
    <property type="match status" value="1"/>
</dbReference>
<sequence>MKKSNQNLAFGKTKDEYFNFTLIEKYFRNKDNSEAFQVISDKTCNDLDLQEVFMFLDRTNSKVGQQFLYNKLRAIPNDSVKNELFEQIIQRFIDNEEFRSKTQKQLSKLSNDSAYYISSLFQEEHLKQPKWFFIAPMLSFASLISLLLLLFNTKLLFIVLPLFIINMVVHFWNKRNLNIYALSFPQLLKIKNIASLFYKDSLFKSINPQLPESIAILNQVRNRMLLFQMEGKIKGDIQIFIWYGVEIIKICLLLEPILLFAVLRRINTKRKAIEAVYTFVGQIDALYSVASLRTGLETYCLPKIGNHKIQVKNIYHPLINNCITNSLDTLNKSILLTGSNMSGKTTFIRSVGINMIMGLTLNTCFAKSMQMPKCKVYSAIRISDDLLNDKSYYFEEVITIKKMIDKSTTDLPCLFLLDEIFKGTNTVERISAAKAILSSLATNNNIVFVSTHDIELTDMLTDTYELYHFSEIVNNNNVDFDYKLKEGRLKKRNAIRILQLNDYPQNIINEAINIAQKLDAQKQVNPSLEKV</sequence>
<evidence type="ECO:0000259" key="5">
    <source>
        <dbReference type="SMART" id="SM00534"/>
    </source>
</evidence>
<dbReference type="AlphaFoldDB" id="A0AAE3M975"/>
<feature type="transmembrane region" description="Helical" evidence="4">
    <location>
        <begin position="131"/>
        <end position="149"/>
    </location>
</feature>
<keyword evidence="4" id="KW-1133">Transmembrane helix</keyword>
<dbReference type="InterPro" id="IPR027417">
    <property type="entry name" value="P-loop_NTPase"/>
</dbReference>
<name>A0AAE3M975_9BACT</name>
<feature type="domain" description="DNA mismatch repair proteins mutS family" evidence="5">
    <location>
        <begin position="331"/>
        <end position="516"/>
    </location>
</feature>
<organism evidence="6 7">
    <name type="scientific">Plebeiibacterium sediminum</name>
    <dbReference type="NCBI Taxonomy" id="2992112"/>
    <lineage>
        <taxon>Bacteria</taxon>
        <taxon>Pseudomonadati</taxon>
        <taxon>Bacteroidota</taxon>
        <taxon>Bacteroidia</taxon>
        <taxon>Marinilabiliales</taxon>
        <taxon>Marinilabiliaceae</taxon>
        <taxon>Plebeiibacterium</taxon>
    </lineage>
</organism>
<dbReference type="SMART" id="SM00534">
    <property type="entry name" value="MUTSac"/>
    <property type="match status" value="1"/>
</dbReference>